<feature type="transmembrane region" description="Helical" evidence="1">
    <location>
        <begin position="53"/>
        <end position="73"/>
    </location>
</feature>
<dbReference type="OrthoDB" id="6339427at2759"/>
<protein>
    <submittedName>
        <fullName evidence="2">Uncharacterized protein LOC114324226 isoform X4</fullName>
    </submittedName>
</protein>
<name>A0A6P7F2S7_DIAVI</name>
<keyword evidence="1" id="KW-1133">Transmembrane helix</keyword>
<accession>A0A6P7F2S7</accession>
<gene>
    <name evidence="2" type="primary">LOC114324226</name>
</gene>
<keyword evidence="1" id="KW-0472">Membrane</keyword>
<evidence type="ECO:0000256" key="1">
    <source>
        <dbReference type="SAM" id="Phobius"/>
    </source>
</evidence>
<reference evidence="2" key="1">
    <citation type="submission" date="2025-08" db="UniProtKB">
        <authorList>
            <consortium name="RefSeq"/>
        </authorList>
    </citation>
    <scope>IDENTIFICATION</scope>
    <source>
        <tissue evidence="2">Whole insect</tissue>
    </source>
</reference>
<feature type="transmembrane region" description="Helical" evidence="1">
    <location>
        <begin position="93"/>
        <end position="112"/>
    </location>
</feature>
<dbReference type="RefSeq" id="XP_028127810.1">
    <property type="nucleotide sequence ID" value="XM_028272009.1"/>
</dbReference>
<organism evidence="2">
    <name type="scientific">Diabrotica virgifera virgifera</name>
    <name type="common">western corn rootworm</name>
    <dbReference type="NCBI Taxonomy" id="50390"/>
    <lineage>
        <taxon>Eukaryota</taxon>
        <taxon>Metazoa</taxon>
        <taxon>Ecdysozoa</taxon>
        <taxon>Arthropoda</taxon>
        <taxon>Hexapoda</taxon>
        <taxon>Insecta</taxon>
        <taxon>Pterygota</taxon>
        <taxon>Neoptera</taxon>
        <taxon>Endopterygota</taxon>
        <taxon>Coleoptera</taxon>
        <taxon>Polyphaga</taxon>
        <taxon>Cucujiformia</taxon>
        <taxon>Chrysomeloidea</taxon>
        <taxon>Chrysomelidae</taxon>
        <taxon>Galerucinae</taxon>
        <taxon>Diabroticina</taxon>
        <taxon>Diabroticites</taxon>
        <taxon>Diabrotica</taxon>
    </lineage>
</organism>
<keyword evidence="1" id="KW-0812">Transmembrane</keyword>
<sequence length="129" mass="14423">MLTSDQTQTSANMELLNKKDYTKKEIITYRFSLNNEKAEPPEVPEMITRIRQVILSICVLLACLPFGLMLGWPSPTNPILINKDSPIPITIDQSAMIAGFLMIGNTVGTPFCRKTFLGTKFSILIGRVF</sequence>
<proteinExistence type="predicted"/>
<evidence type="ECO:0000313" key="2">
    <source>
        <dbReference type="RefSeq" id="XP_028127810.1"/>
    </source>
</evidence>
<dbReference type="AlphaFoldDB" id="A0A6P7F2S7"/>